<name>A0A1W5CZH8_9LECA</name>
<dbReference type="EMBL" id="FWEW01001019">
    <property type="protein sequence ID" value="SLM36287.1"/>
    <property type="molecule type" value="Genomic_DNA"/>
</dbReference>
<dbReference type="Pfam" id="PF00098">
    <property type="entry name" value="zf-CCHC"/>
    <property type="match status" value="7"/>
</dbReference>
<feature type="compositionally biased region" description="Low complexity" evidence="7">
    <location>
        <begin position="996"/>
        <end position="1010"/>
    </location>
</feature>
<reference evidence="10" key="1">
    <citation type="submission" date="2017-03" db="EMBL/GenBank/DDBJ databases">
        <authorList>
            <person name="Sharma R."/>
            <person name="Thines M."/>
        </authorList>
    </citation>
    <scope>NUCLEOTIDE SEQUENCE [LARGE SCALE GENOMIC DNA]</scope>
</reference>
<keyword evidence="4" id="KW-0862">Zinc</keyword>
<evidence type="ECO:0000256" key="4">
    <source>
        <dbReference type="ARBA" id="ARBA00022833"/>
    </source>
</evidence>
<feature type="coiled-coil region" evidence="6">
    <location>
        <begin position="316"/>
        <end position="368"/>
    </location>
</feature>
<feature type="compositionally biased region" description="Polar residues" evidence="7">
    <location>
        <begin position="181"/>
        <end position="197"/>
    </location>
</feature>
<dbReference type="PANTHER" id="PTHR47103:SF8">
    <property type="entry name" value="DNA-BINDING PROTEIN"/>
    <property type="match status" value="1"/>
</dbReference>
<feature type="region of interest" description="Disordered" evidence="7">
    <location>
        <begin position="87"/>
        <end position="271"/>
    </location>
</feature>
<dbReference type="AlphaFoldDB" id="A0A1W5CZH8"/>
<feature type="domain" description="CCHC-type" evidence="8">
    <location>
        <begin position="654"/>
        <end position="669"/>
    </location>
</feature>
<dbReference type="PANTHER" id="PTHR47103">
    <property type="entry name" value="DNA-BINDING PROTEIN"/>
    <property type="match status" value="1"/>
</dbReference>
<evidence type="ECO:0000256" key="3">
    <source>
        <dbReference type="ARBA" id="ARBA00022771"/>
    </source>
</evidence>
<feature type="domain" description="CCHC-type" evidence="8">
    <location>
        <begin position="892"/>
        <end position="907"/>
    </location>
</feature>
<keyword evidence="1" id="KW-0479">Metal-binding</keyword>
<keyword evidence="2" id="KW-0677">Repeat</keyword>
<keyword evidence="3 5" id="KW-0863">Zinc-finger</keyword>
<feature type="domain" description="CCHC-type" evidence="8">
    <location>
        <begin position="828"/>
        <end position="844"/>
    </location>
</feature>
<dbReference type="SUPFAM" id="SSF57756">
    <property type="entry name" value="Retrovirus zinc finger-like domains"/>
    <property type="match status" value="4"/>
</dbReference>
<protein>
    <submittedName>
        <fullName evidence="9">Zinc knuckle transcription factor</fullName>
    </submittedName>
</protein>
<keyword evidence="10" id="KW-1185">Reference proteome</keyword>
<feature type="domain" description="CCHC-type" evidence="8">
    <location>
        <begin position="852"/>
        <end position="867"/>
    </location>
</feature>
<evidence type="ECO:0000313" key="9">
    <source>
        <dbReference type="EMBL" id="SLM36287.1"/>
    </source>
</evidence>
<feature type="region of interest" description="Disordered" evidence="7">
    <location>
        <begin position="1"/>
        <end position="57"/>
    </location>
</feature>
<keyword evidence="6" id="KW-0175">Coiled coil</keyword>
<feature type="domain" description="CCHC-type" evidence="8">
    <location>
        <begin position="610"/>
        <end position="625"/>
    </location>
</feature>
<dbReference type="InterPro" id="IPR001878">
    <property type="entry name" value="Znf_CCHC"/>
</dbReference>
<proteinExistence type="predicted"/>
<dbReference type="GO" id="GO:0003676">
    <property type="term" value="F:nucleic acid binding"/>
    <property type="evidence" value="ECO:0007669"/>
    <property type="project" value="InterPro"/>
</dbReference>
<feature type="compositionally biased region" description="Polar residues" evidence="7">
    <location>
        <begin position="17"/>
        <end position="31"/>
    </location>
</feature>
<dbReference type="GO" id="GO:0008270">
    <property type="term" value="F:zinc ion binding"/>
    <property type="evidence" value="ECO:0007669"/>
    <property type="project" value="UniProtKB-KW"/>
</dbReference>
<feature type="domain" description="CCHC-type" evidence="8">
    <location>
        <begin position="633"/>
        <end position="648"/>
    </location>
</feature>
<dbReference type="Gene3D" id="4.10.60.10">
    <property type="entry name" value="Zinc finger, CCHC-type"/>
    <property type="match status" value="6"/>
</dbReference>
<dbReference type="InterPro" id="IPR036875">
    <property type="entry name" value="Znf_CCHC_sf"/>
</dbReference>
<feature type="domain" description="CCHC-type" evidence="8">
    <location>
        <begin position="916"/>
        <end position="931"/>
    </location>
</feature>
<evidence type="ECO:0000256" key="2">
    <source>
        <dbReference type="ARBA" id="ARBA00022737"/>
    </source>
</evidence>
<evidence type="ECO:0000313" key="10">
    <source>
        <dbReference type="Proteomes" id="UP000192927"/>
    </source>
</evidence>
<sequence>MVGSPPAQSMEHVKFLTTASGGQSVIDSPSESPAPARVLDMPAGSGSAAKNSNHWSVEAREDMFTRRASGEGWETICKDYPNRTRHAMQQQYSMMKKQRDMDNGTFVPRQRGRKSKVAPRRSWTSVNKHQVTSEEEEELELGDEDEDDVNEDESVVVEEDERLIQNHQPSKPANSAKHPSLQPSMKSSLFPNLLMSSRSRDMPPLPQVDPSEASNKSSAEREGTGSEFRSSPHPNKRRKYSTEPSETSEYPNHPQDFTSYPKSQPDNASTPEMIWSSEDVAALQEVLTKTRAKARSTSITLTAERESRQATYEAALGRANRRAHAAEENLRDVTADYGDHIRATQAALSKAEKEYNELRRVHADSSKANADEIAALRSELQAASEQIKDTAVVNGVQEKLGEMQTQIAELQRKDTTKEGQLKLYDQLRDGITKEVHTLQLSQGTSRQNSAALEAAFQTLSISITDLNNTMEDLPAKKIGEYVRKIQDEKEGVTKALEIARESWTKTSASATGWGATVSAAPGTSWNTGDAGAGVQENWATSAPAGGDWGAGDESVGNTGFSNSNISKHANGDFGTAGSAGAGGDDGCRNCGNTGHFARDCPEPRKQTGDCFNCGQAGHSKADCPNPRVFTGTCRICSKQGHPASECPDKPTEICNNCKKEGHKALDCKENRVFDLSQVADQSPEESWMALKIADASRDLDDFRKAVLVYAKAVSGTTYDQLERSFRLHNFNTYLIAYEKELPITHCFINLQGKLDCKYQVGYYFSPKPKRTNAAQGWPASPEENMERLKDAGLPMDRGIPKCSNCNELGHSGKFCKEEKAEVERVEVKCVNCEETGHRARDCTKARTDRFACRNCKQSGHTAAECPEPRSAEGVEFGHFARDCLTGGSSSACRNCGEEGHISKECDKPRNPATVTCRNCEKMGHFSKDCTEAKDWSKVKCSNCGEMGHTIKRCKQPVPGEDGTGNGGFGATSGFGGGATFGTSSAAVEPVGDWNTASPAAAGESASGWGSPVAASSAW</sequence>
<evidence type="ECO:0000256" key="6">
    <source>
        <dbReference type="SAM" id="Coils"/>
    </source>
</evidence>
<evidence type="ECO:0000256" key="7">
    <source>
        <dbReference type="SAM" id="MobiDB-lite"/>
    </source>
</evidence>
<accession>A0A1W5CZH8</accession>
<evidence type="ECO:0000256" key="5">
    <source>
        <dbReference type="PROSITE-ProRule" id="PRU00047"/>
    </source>
</evidence>
<feature type="compositionally biased region" description="Basic residues" evidence="7">
    <location>
        <begin position="110"/>
        <end position="119"/>
    </location>
</feature>
<evidence type="ECO:0000256" key="1">
    <source>
        <dbReference type="ARBA" id="ARBA00022723"/>
    </source>
</evidence>
<dbReference type="SMART" id="SM00343">
    <property type="entry name" value="ZnF_C2HC"/>
    <property type="match status" value="10"/>
</dbReference>
<dbReference type="PROSITE" id="PS50158">
    <property type="entry name" value="ZF_CCHC"/>
    <property type="match status" value="9"/>
</dbReference>
<feature type="compositionally biased region" description="Acidic residues" evidence="7">
    <location>
        <begin position="133"/>
        <end position="161"/>
    </location>
</feature>
<feature type="domain" description="CCHC-type" evidence="8">
    <location>
        <begin position="939"/>
        <end position="955"/>
    </location>
</feature>
<feature type="domain" description="CCHC-type" evidence="8">
    <location>
        <begin position="587"/>
        <end position="602"/>
    </location>
</feature>
<organism evidence="9 10">
    <name type="scientific">Lasallia pustulata</name>
    <dbReference type="NCBI Taxonomy" id="136370"/>
    <lineage>
        <taxon>Eukaryota</taxon>
        <taxon>Fungi</taxon>
        <taxon>Dikarya</taxon>
        <taxon>Ascomycota</taxon>
        <taxon>Pezizomycotina</taxon>
        <taxon>Lecanoromycetes</taxon>
        <taxon>OSLEUM clade</taxon>
        <taxon>Umbilicariomycetidae</taxon>
        <taxon>Umbilicariales</taxon>
        <taxon>Umbilicariaceae</taxon>
        <taxon>Lasallia</taxon>
    </lineage>
</organism>
<evidence type="ECO:0000259" key="8">
    <source>
        <dbReference type="PROSITE" id="PS50158"/>
    </source>
</evidence>
<feature type="region of interest" description="Disordered" evidence="7">
    <location>
        <begin position="994"/>
        <end position="1018"/>
    </location>
</feature>
<dbReference type="Proteomes" id="UP000192927">
    <property type="component" value="Unassembled WGS sequence"/>
</dbReference>
<feature type="compositionally biased region" description="Polar residues" evidence="7">
    <location>
        <begin position="242"/>
        <end position="270"/>
    </location>
</feature>